<feature type="chain" id="PRO_5040808669" evidence="1">
    <location>
        <begin position="22"/>
        <end position="121"/>
    </location>
</feature>
<keyword evidence="3" id="KW-1185">Reference proteome</keyword>
<evidence type="ECO:0000313" key="3">
    <source>
        <dbReference type="Proteomes" id="UP000324639"/>
    </source>
</evidence>
<dbReference type="AlphaFoldDB" id="A0A9X9QCQ7"/>
<organism evidence="2 3">
    <name type="scientific">Blumeria graminis f. sp. tritici</name>
    <dbReference type="NCBI Taxonomy" id="62690"/>
    <lineage>
        <taxon>Eukaryota</taxon>
        <taxon>Fungi</taxon>
        <taxon>Dikarya</taxon>
        <taxon>Ascomycota</taxon>
        <taxon>Pezizomycotina</taxon>
        <taxon>Leotiomycetes</taxon>
        <taxon>Erysiphales</taxon>
        <taxon>Erysiphaceae</taxon>
        <taxon>Blumeria</taxon>
    </lineage>
</organism>
<keyword evidence="1" id="KW-0732">Signal</keyword>
<feature type="signal peptide" evidence="1">
    <location>
        <begin position="1"/>
        <end position="21"/>
    </location>
</feature>
<sequence>MKIFSLISFAAILNHLTPVYAEGNCNYKCGPAVIDGDYVRECVKSYYEFKMRTIDRDYGPNDHFTTVTFPLQYLHKEEIITVQVSADFTALREITSVRASALEQEIECLPTQLKPSYGKAT</sequence>
<accession>A0A9X9QCQ7</accession>
<name>A0A9X9QCQ7_BLUGR</name>
<gene>
    <name evidence="2" type="ORF">BGT96224V316_LOCUS4572</name>
</gene>
<evidence type="ECO:0000313" key="2">
    <source>
        <dbReference type="EMBL" id="VDB87715.1"/>
    </source>
</evidence>
<reference evidence="2 3" key="1">
    <citation type="submission" date="2018-08" db="EMBL/GenBank/DDBJ databases">
        <authorList>
            <person name="Muller C M."/>
        </authorList>
    </citation>
    <scope>NUCLEOTIDE SEQUENCE [LARGE SCALE GENOMIC DNA]</scope>
</reference>
<protein>
    <submittedName>
        <fullName evidence="2">Bgt-55091</fullName>
    </submittedName>
</protein>
<proteinExistence type="predicted"/>
<evidence type="ECO:0000256" key="1">
    <source>
        <dbReference type="SAM" id="SignalP"/>
    </source>
</evidence>
<dbReference type="Proteomes" id="UP000324639">
    <property type="component" value="Chromosome Bgt_-06"/>
</dbReference>
<dbReference type="EMBL" id="LR026989">
    <property type="protein sequence ID" value="VDB87715.1"/>
    <property type="molecule type" value="Genomic_DNA"/>
</dbReference>